<keyword evidence="1" id="KW-0812">Transmembrane</keyword>
<proteinExistence type="predicted"/>
<keyword evidence="1" id="KW-0472">Membrane</keyword>
<protein>
    <submittedName>
        <fullName evidence="2">Uncharacterized protein</fullName>
    </submittedName>
</protein>
<dbReference type="AlphaFoldDB" id="A0AAU9K1B6"/>
<dbReference type="EMBL" id="CAJZBQ010000044">
    <property type="protein sequence ID" value="CAG9327769.1"/>
    <property type="molecule type" value="Genomic_DNA"/>
</dbReference>
<dbReference type="Proteomes" id="UP001162131">
    <property type="component" value="Unassembled WGS sequence"/>
</dbReference>
<reference evidence="2" key="1">
    <citation type="submission" date="2021-09" db="EMBL/GenBank/DDBJ databases">
        <authorList>
            <consortium name="AG Swart"/>
            <person name="Singh M."/>
            <person name="Singh A."/>
            <person name="Seah K."/>
            <person name="Emmerich C."/>
        </authorList>
    </citation>
    <scope>NUCLEOTIDE SEQUENCE</scope>
    <source>
        <strain evidence="2">ATCC30299</strain>
    </source>
</reference>
<comment type="caution">
    <text evidence="2">The sequence shown here is derived from an EMBL/GenBank/DDBJ whole genome shotgun (WGS) entry which is preliminary data.</text>
</comment>
<evidence type="ECO:0000313" key="2">
    <source>
        <dbReference type="EMBL" id="CAG9327769.1"/>
    </source>
</evidence>
<keyword evidence="3" id="KW-1185">Reference proteome</keyword>
<gene>
    <name evidence="2" type="ORF">BSTOLATCC_MIC44397</name>
</gene>
<name>A0AAU9K1B6_9CILI</name>
<accession>A0AAU9K1B6</accession>
<organism evidence="2 3">
    <name type="scientific">Blepharisma stoltei</name>
    <dbReference type="NCBI Taxonomy" id="1481888"/>
    <lineage>
        <taxon>Eukaryota</taxon>
        <taxon>Sar</taxon>
        <taxon>Alveolata</taxon>
        <taxon>Ciliophora</taxon>
        <taxon>Postciliodesmatophora</taxon>
        <taxon>Heterotrichea</taxon>
        <taxon>Heterotrichida</taxon>
        <taxon>Blepharismidae</taxon>
        <taxon>Blepharisma</taxon>
    </lineage>
</organism>
<feature type="transmembrane region" description="Helical" evidence="1">
    <location>
        <begin position="57"/>
        <end position="78"/>
    </location>
</feature>
<sequence length="168" mass="20237">MRIAQKLIIHRIYEGRKQIFEKSWKFRLIIKEEMHNFLVVLRCCNSRHDWSKSKLKIIVISSSLIIYLTFICSYIFFWNLKIYIKAEQVLYITLSSHKVITKISCWAQTEHFIGLRPLSDYWGLLSHQILSYGIEFEKETALLAQLLYNCHMQWLYMDFLPKLQLDLI</sequence>
<evidence type="ECO:0000256" key="1">
    <source>
        <dbReference type="SAM" id="Phobius"/>
    </source>
</evidence>
<evidence type="ECO:0000313" key="3">
    <source>
        <dbReference type="Proteomes" id="UP001162131"/>
    </source>
</evidence>
<keyword evidence="1" id="KW-1133">Transmembrane helix</keyword>